<feature type="region of interest" description="Disordered" evidence="3">
    <location>
        <begin position="1"/>
        <end position="26"/>
    </location>
</feature>
<accession>A0ABR0BFM1</accession>
<dbReference type="EC" id="2.7.1.172" evidence="1"/>
<proteinExistence type="predicted"/>
<keyword evidence="5" id="KW-1185">Reference proteome</keyword>
<protein>
    <recommendedName>
        <fullName evidence="1">protein-ribulosamine 3-kinase</fullName>
        <ecNumber evidence="1">2.7.1.172</ecNumber>
    </recommendedName>
</protein>
<evidence type="ECO:0000256" key="1">
    <source>
        <dbReference type="ARBA" id="ARBA00011961"/>
    </source>
</evidence>
<dbReference type="EMBL" id="JAWRVI010000150">
    <property type="protein sequence ID" value="KAK4074596.1"/>
    <property type="molecule type" value="Genomic_DNA"/>
</dbReference>
<dbReference type="InterPro" id="IPR016477">
    <property type="entry name" value="Fructo-/Ketosamine-3-kinase"/>
</dbReference>
<feature type="compositionally biased region" description="Polar residues" evidence="3">
    <location>
        <begin position="1"/>
        <end position="12"/>
    </location>
</feature>
<comment type="catalytic activity">
    <reaction evidence="2">
        <text>N(6)-D-ribulosyl-L-lysyl-[protein] + ATP = N(6)-(3-O-phospho-D-ribulosyl)-L-lysyl-[protein] + ADP + H(+)</text>
        <dbReference type="Rhea" id="RHEA:48432"/>
        <dbReference type="Rhea" id="RHEA-COMP:12103"/>
        <dbReference type="Rhea" id="RHEA-COMP:12104"/>
        <dbReference type="ChEBI" id="CHEBI:15378"/>
        <dbReference type="ChEBI" id="CHEBI:30616"/>
        <dbReference type="ChEBI" id="CHEBI:90418"/>
        <dbReference type="ChEBI" id="CHEBI:90420"/>
        <dbReference type="ChEBI" id="CHEBI:456216"/>
        <dbReference type="EC" id="2.7.1.172"/>
    </reaction>
    <physiologicalReaction direction="left-to-right" evidence="2">
        <dbReference type="Rhea" id="RHEA:48433"/>
    </physiologicalReaction>
</comment>
<evidence type="ECO:0000313" key="4">
    <source>
        <dbReference type="EMBL" id="KAK4074596.1"/>
    </source>
</evidence>
<dbReference type="PANTHER" id="PTHR12149:SF8">
    <property type="entry name" value="PROTEIN-RIBULOSAMINE 3-KINASE"/>
    <property type="match status" value="1"/>
</dbReference>
<dbReference type="Proteomes" id="UP001287286">
    <property type="component" value="Unassembled WGS sequence"/>
</dbReference>
<gene>
    <name evidence="4" type="ORF">Purlil1_12948</name>
</gene>
<sequence>MALAATDNSSEPGSEANPPKPPQDLATDFEVDKNVLANFPDGTKVLSASHFGTSAWTVTAKMHVRLPDGTEETYFIKRAPDEYGRVLLEGEFHSMSELYKWAPDFVPKPHSFGKCASEEPGAYFFLSQYVKMASGMPDPVQLCQKLARLHKESVSPTGKFGFHTTTCQGRSAQRVDWEANWRVFFVNLLQHAIDRDFELNGHWDALHQLEKRLIAEVVPRLLDALEQNGRKLKPSLIHGDLWEGNTGTSLEGGNIYIFDAAAFYAHHEMDVADWRCYYNKVSDEVYTRTYLCYNDRSEPEDEWEDRNRLYSIYYNVIYSVNHQSQGTAVRQLAYNDMYFLIDKYAPFPDGGGPKRLVDTEMATLSAERDHTL</sequence>
<comment type="caution">
    <text evidence="4">The sequence shown here is derived from an EMBL/GenBank/DDBJ whole genome shotgun (WGS) entry which is preliminary data.</text>
</comment>
<evidence type="ECO:0000313" key="5">
    <source>
        <dbReference type="Proteomes" id="UP001287286"/>
    </source>
</evidence>
<organism evidence="4 5">
    <name type="scientific">Purpureocillium lilacinum</name>
    <name type="common">Paecilomyces lilacinus</name>
    <dbReference type="NCBI Taxonomy" id="33203"/>
    <lineage>
        <taxon>Eukaryota</taxon>
        <taxon>Fungi</taxon>
        <taxon>Dikarya</taxon>
        <taxon>Ascomycota</taxon>
        <taxon>Pezizomycotina</taxon>
        <taxon>Sordariomycetes</taxon>
        <taxon>Hypocreomycetidae</taxon>
        <taxon>Hypocreales</taxon>
        <taxon>Ophiocordycipitaceae</taxon>
        <taxon>Purpureocillium</taxon>
    </lineage>
</organism>
<evidence type="ECO:0000256" key="3">
    <source>
        <dbReference type="SAM" id="MobiDB-lite"/>
    </source>
</evidence>
<dbReference type="Pfam" id="PF03881">
    <property type="entry name" value="Fructosamin_kin"/>
    <property type="match status" value="1"/>
</dbReference>
<evidence type="ECO:0000256" key="2">
    <source>
        <dbReference type="ARBA" id="ARBA00048655"/>
    </source>
</evidence>
<reference evidence="4 5" key="1">
    <citation type="journal article" date="2024" name="Microbiol. Resour. Announc.">
        <title>Genome annotations for the ascomycete fungi Trichoderma harzianum, Trichoderma aggressivum, and Purpureocillium lilacinum.</title>
        <authorList>
            <person name="Beijen E.P.W."/>
            <person name="Ohm R.A."/>
        </authorList>
    </citation>
    <scope>NUCLEOTIDE SEQUENCE [LARGE SCALE GENOMIC DNA]</scope>
    <source>
        <strain evidence="4 5">CBS 150709</strain>
    </source>
</reference>
<dbReference type="InterPro" id="IPR011009">
    <property type="entry name" value="Kinase-like_dom_sf"/>
</dbReference>
<dbReference type="SUPFAM" id="SSF56112">
    <property type="entry name" value="Protein kinase-like (PK-like)"/>
    <property type="match status" value="1"/>
</dbReference>
<name>A0ABR0BFM1_PURLI</name>
<dbReference type="PANTHER" id="PTHR12149">
    <property type="entry name" value="FRUCTOSAMINE 3 KINASE-RELATED PROTEIN"/>
    <property type="match status" value="1"/>
</dbReference>
<dbReference type="Gene3D" id="3.90.1200.10">
    <property type="match status" value="1"/>
</dbReference>